<gene>
    <name evidence="2" type="ORF">ANME2D_03066</name>
</gene>
<name>A0A062UVJ0_9EURY</name>
<protein>
    <submittedName>
        <fullName evidence="2">Putative metal-binding integral membrane protein (DUF2182)</fullName>
    </submittedName>
</protein>
<accession>A0A062UVJ0</accession>
<sequence length="54" mass="5769">MLLMFVVGTGNIGWMLALGTIMAVEKNMPWGKRLSAPLGVILLGWGLILILAGM</sequence>
<proteinExistence type="predicted"/>
<keyword evidence="3" id="KW-1185">Reference proteome</keyword>
<keyword evidence="1" id="KW-0812">Transmembrane</keyword>
<dbReference type="AlphaFoldDB" id="A0A062UVJ0"/>
<evidence type="ECO:0000256" key="1">
    <source>
        <dbReference type="SAM" id="Phobius"/>
    </source>
</evidence>
<keyword evidence="1" id="KW-0472">Membrane</keyword>
<evidence type="ECO:0000313" key="3">
    <source>
        <dbReference type="Proteomes" id="UP000027153"/>
    </source>
</evidence>
<dbReference type="EMBL" id="JMIY01000007">
    <property type="protein sequence ID" value="KCZ71036.1"/>
    <property type="molecule type" value="Genomic_DNA"/>
</dbReference>
<dbReference type="InterPro" id="IPR018688">
    <property type="entry name" value="PpoB2-like"/>
</dbReference>
<dbReference type="Pfam" id="PF09948">
    <property type="entry name" value="PpoB2"/>
    <property type="match status" value="1"/>
</dbReference>
<feature type="transmembrane region" description="Helical" evidence="1">
    <location>
        <begin position="6"/>
        <end position="24"/>
    </location>
</feature>
<feature type="transmembrane region" description="Helical" evidence="1">
    <location>
        <begin position="36"/>
        <end position="53"/>
    </location>
</feature>
<organism evidence="2 3">
    <name type="scientific">Candidatus Methanoperedens nitratireducens</name>
    <dbReference type="NCBI Taxonomy" id="1392998"/>
    <lineage>
        <taxon>Archaea</taxon>
        <taxon>Methanobacteriati</taxon>
        <taxon>Methanobacteriota</taxon>
        <taxon>Stenosarchaea group</taxon>
        <taxon>Methanomicrobia</taxon>
        <taxon>Methanosarcinales</taxon>
        <taxon>ANME-2 cluster</taxon>
        <taxon>Candidatus Methanoperedentaceae</taxon>
        <taxon>Candidatus Methanoperedens</taxon>
    </lineage>
</organism>
<dbReference type="Proteomes" id="UP000027153">
    <property type="component" value="Unassembled WGS sequence"/>
</dbReference>
<reference evidence="2 3" key="1">
    <citation type="journal article" date="2013" name="Nature">
        <title>Anaerobic oxidation of methane coupled to nitrate reduction in a novel archaeal lineage.</title>
        <authorList>
            <person name="Haroon M.F."/>
            <person name="Hu S."/>
            <person name="Shi Y."/>
            <person name="Imelfort M."/>
            <person name="Keller J."/>
            <person name="Hugenholtz P."/>
            <person name="Yuan Z."/>
            <person name="Tyson G.W."/>
        </authorList>
    </citation>
    <scope>NUCLEOTIDE SEQUENCE [LARGE SCALE GENOMIC DNA]</scope>
    <source>
        <strain evidence="2 3">ANME-2d</strain>
    </source>
</reference>
<evidence type="ECO:0000313" key="2">
    <source>
        <dbReference type="EMBL" id="KCZ71036.1"/>
    </source>
</evidence>
<keyword evidence="1" id="KW-1133">Transmembrane helix</keyword>
<comment type="caution">
    <text evidence="2">The sequence shown here is derived from an EMBL/GenBank/DDBJ whole genome shotgun (WGS) entry which is preliminary data.</text>
</comment>